<keyword evidence="2" id="KW-1185">Reference proteome</keyword>
<organism evidence="1 2">
    <name type="scientific">Leishmania martiniquensis</name>
    <dbReference type="NCBI Taxonomy" id="1580590"/>
    <lineage>
        <taxon>Eukaryota</taxon>
        <taxon>Discoba</taxon>
        <taxon>Euglenozoa</taxon>
        <taxon>Kinetoplastea</taxon>
        <taxon>Metakinetoplastina</taxon>
        <taxon>Trypanosomatida</taxon>
        <taxon>Trypanosomatidae</taxon>
        <taxon>Leishmaniinae</taxon>
        <taxon>Leishmania</taxon>
    </lineage>
</organism>
<evidence type="ECO:0000313" key="2">
    <source>
        <dbReference type="Proteomes" id="UP000673552"/>
    </source>
</evidence>
<name>A0A836K907_9TRYP</name>
<dbReference type="RefSeq" id="XP_067174478.1">
    <property type="nucleotide sequence ID" value="XM_067318373.1"/>
</dbReference>
<reference evidence="1 2" key="1">
    <citation type="submission" date="2021-03" db="EMBL/GenBank/DDBJ databases">
        <title>Leishmania (Mundinia) martiniquensis Genome sequencing and assembly.</title>
        <authorList>
            <person name="Almutairi H."/>
            <person name="Gatherer D."/>
        </authorList>
    </citation>
    <scope>NUCLEOTIDE SEQUENCE [LARGE SCALE GENOMIC DNA]</scope>
    <source>
        <strain evidence="1">LSCM1</strain>
    </source>
</reference>
<evidence type="ECO:0000313" key="1">
    <source>
        <dbReference type="EMBL" id="KAG5464541.1"/>
    </source>
</evidence>
<dbReference type="AlphaFoldDB" id="A0A836K907"/>
<proteinExistence type="predicted"/>
<sequence>MAGQQQQQQMERLPTSDVVPAVQRVRDNYMQYFSDVFADELIELYEADGSNDAVKQLTACLESGVAVYGHPIAVDNPSLQ</sequence>
<dbReference type="SMR" id="A0A836K907"/>
<dbReference type="GeneID" id="92510885"/>
<protein>
    <submittedName>
        <fullName evidence="1">Uncharacterized protein</fullName>
    </submittedName>
</protein>
<accession>A0A836K907</accession>
<gene>
    <name evidence="1" type="ORF">LSCM1_00731</name>
</gene>
<dbReference type="OrthoDB" id="270288at2759"/>
<dbReference type="EMBL" id="JAFEUZ010000036">
    <property type="protein sequence ID" value="KAG5464541.1"/>
    <property type="molecule type" value="Genomic_DNA"/>
</dbReference>
<dbReference type="KEGG" id="lmat:92510885"/>
<comment type="caution">
    <text evidence="1">The sequence shown here is derived from an EMBL/GenBank/DDBJ whole genome shotgun (WGS) entry which is preliminary data.</text>
</comment>
<dbReference type="Proteomes" id="UP000673552">
    <property type="component" value="Chromosome 36"/>
</dbReference>